<gene>
    <name evidence="3" type="ORF">IU449_12935</name>
</gene>
<organism evidence="3 4">
    <name type="scientific">Nocardia higoensis</name>
    <dbReference type="NCBI Taxonomy" id="228599"/>
    <lineage>
        <taxon>Bacteria</taxon>
        <taxon>Bacillati</taxon>
        <taxon>Actinomycetota</taxon>
        <taxon>Actinomycetes</taxon>
        <taxon>Mycobacteriales</taxon>
        <taxon>Nocardiaceae</taxon>
        <taxon>Nocardia</taxon>
    </lineage>
</organism>
<feature type="region of interest" description="Disordered" evidence="1">
    <location>
        <begin position="1"/>
        <end position="122"/>
    </location>
</feature>
<feature type="transmembrane region" description="Helical" evidence="2">
    <location>
        <begin position="207"/>
        <end position="230"/>
    </location>
</feature>
<comment type="caution">
    <text evidence="3">The sequence shown here is derived from an EMBL/GenBank/DDBJ whole genome shotgun (WGS) entry which is preliminary data.</text>
</comment>
<keyword evidence="2" id="KW-0472">Membrane</keyword>
<accession>A0ABS0DAC4</accession>
<feature type="compositionally biased region" description="Pro residues" evidence="1">
    <location>
        <begin position="100"/>
        <end position="109"/>
    </location>
</feature>
<sequence>MTTPEDPRPGIDLGKPGPDPAQADPTLLAQPSGSPMPQAPAPGFGGAGDQVPGTPPSAYPSYPSYPAQPAPPGHQASYGSGYGPHTGYPSAPGYAGRPPHAAPPPPSGSPYPAQGGFAPAPPPGPYGAPYPGAYVPPPVYSPPGVPTAHGYQEQQTPIFSIISFALAAASVAAIVMLCGFPALFTAPVGIVLGIIGHNKKESLGLGAAITNGVILALVLVVILFVAGAIWSV</sequence>
<protein>
    <recommendedName>
        <fullName evidence="5">DUF4190 domain-containing protein</fullName>
    </recommendedName>
</protein>
<dbReference type="PRINTS" id="PR01217">
    <property type="entry name" value="PRICHEXTENSN"/>
</dbReference>
<evidence type="ECO:0000256" key="2">
    <source>
        <dbReference type="SAM" id="Phobius"/>
    </source>
</evidence>
<evidence type="ECO:0000256" key="1">
    <source>
        <dbReference type="SAM" id="MobiDB-lite"/>
    </source>
</evidence>
<evidence type="ECO:0000313" key="4">
    <source>
        <dbReference type="Proteomes" id="UP000707731"/>
    </source>
</evidence>
<feature type="transmembrane region" description="Helical" evidence="2">
    <location>
        <begin position="162"/>
        <end position="195"/>
    </location>
</feature>
<evidence type="ECO:0000313" key="3">
    <source>
        <dbReference type="EMBL" id="MBF6355437.1"/>
    </source>
</evidence>
<keyword evidence="4" id="KW-1185">Reference proteome</keyword>
<reference evidence="3 4" key="1">
    <citation type="submission" date="2020-10" db="EMBL/GenBank/DDBJ databases">
        <title>Identification of Nocardia species via Next-generation sequencing and recognition of intraspecies genetic diversity.</title>
        <authorList>
            <person name="Li P."/>
            <person name="Li P."/>
            <person name="Lu B."/>
        </authorList>
    </citation>
    <scope>NUCLEOTIDE SEQUENCE [LARGE SCALE GENOMIC DNA]</scope>
    <source>
        <strain evidence="3 4">BJ06-0143</strain>
    </source>
</reference>
<name>A0ABS0DAC4_9NOCA</name>
<keyword evidence="2" id="KW-1133">Transmembrane helix</keyword>
<proteinExistence type="predicted"/>
<keyword evidence="2" id="KW-0812">Transmembrane</keyword>
<dbReference type="RefSeq" id="WP_195002026.1">
    <property type="nucleotide sequence ID" value="NZ_JADLQN010000001.1"/>
</dbReference>
<evidence type="ECO:0008006" key="5">
    <source>
        <dbReference type="Google" id="ProtNLM"/>
    </source>
</evidence>
<dbReference type="EMBL" id="JADLQN010000001">
    <property type="protein sequence ID" value="MBF6355437.1"/>
    <property type="molecule type" value="Genomic_DNA"/>
</dbReference>
<dbReference type="Proteomes" id="UP000707731">
    <property type="component" value="Unassembled WGS sequence"/>
</dbReference>